<gene>
    <name evidence="3" type="ORF">UREG_04603</name>
</gene>
<proteinExistence type="predicted"/>
<dbReference type="Proteomes" id="UP000002058">
    <property type="component" value="Unassembled WGS sequence"/>
</dbReference>
<dbReference type="HOGENOM" id="CLU_024263_0_0_1"/>
<keyword evidence="4" id="KW-1185">Reference proteome</keyword>
<evidence type="ECO:0000256" key="1">
    <source>
        <dbReference type="SAM" id="MobiDB-lite"/>
    </source>
</evidence>
<feature type="transmembrane region" description="Helical" evidence="2">
    <location>
        <begin position="20"/>
        <end position="44"/>
    </location>
</feature>
<dbReference type="STRING" id="336963.C4JPW0"/>
<dbReference type="EMBL" id="CH476616">
    <property type="protein sequence ID" value="EEP79757.1"/>
    <property type="molecule type" value="Genomic_DNA"/>
</dbReference>
<dbReference type="AlphaFoldDB" id="C4JPW0"/>
<keyword evidence="2" id="KW-0812">Transmembrane</keyword>
<evidence type="ECO:0000313" key="4">
    <source>
        <dbReference type="Proteomes" id="UP000002058"/>
    </source>
</evidence>
<dbReference type="OrthoDB" id="3357002at2759"/>
<accession>C4JPW0</accession>
<reference evidence="4" key="1">
    <citation type="journal article" date="2009" name="Genome Res.">
        <title>Comparative genomic analyses of the human fungal pathogens Coccidioides and their relatives.</title>
        <authorList>
            <person name="Sharpton T.J."/>
            <person name="Stajich J.E."/>
            <person name="Rounsley S.D."/>
            <person name="Gardner M.J."/>
            <person name="Wortman J.R."/>
            <person name="Jordar V.S."/>
            <person name="Maiti R."/>
            <person name="Kodira C.D."/>
            <person name="Neafsey D.E."/>
            <person name="Zeng Q."/>
            <person name="Hung C.-Y."/>
            <person name="McMahan C."/>
            <person name="Muszewska A."/>
            <person name="Grynberg M."/>
            <person name="Mandel M.A."/>
            <person name="Kellner E.M."/>
            <person name="Barker B.M."/>
            <person name="Galgiani J.N."/>
            <person name="Orbach M.J."/>
            <person name="Kirkland T.N."/>
            <person name="Cole G.T."/>
            <person name="Henn M.R."/>
            <person name="Birren B.W."/>
            <person name="Taylor J.W."/>
        </authorList>
    </citation>
    <scope>NUCLEOTIDE SEQUENCE [LARGE SCALE GENOMIC DNA]</scope>
    <source>
        <strain evidence="4">UAMH 1704</strain>
    </source>
</reference>
<feature type="transmembrane region" description="Helical" evidence="2">
    <location>
        <begin position="105"/>
        <end position="124"/>
    </location>
</feature>
<dbReference type="RefSeq" id="XP_002545086.1">
    <property type="nucleotide sequence ID" value="XM_002545040.1"/>
</dbReference>
<dbReference type="eggNOG" id="ENOG502S0ZE">
    <property type="taxonomic scope" value="Eukaryota"/>
</dbReference>
<dbReference type="KEGG" id="ure:UREG_04603"/>
<dbReference type="PANTHER" id="PTHR35184">
    <property type="entry name" value="YALI0C10208P"/>
    <property type="match status" value="1"/>
</dbReference>
<feature type="region of interest" description="Disordered" evidence="1">
    <location>
        <begin position="224"/>
        <end position="268"/>
    </location>
</feature>
<feature type="transmembrane region" description="Helical" evidence="2">
    <location>
        <begin position="186"/>
        <end position="206"/>
    </location>
</feature>
<keyword evidence="2" id="KW-0472">Membrane</keyword>
<dbReference type="InParanoid" id="C4JPW0"/>
<name>C4JPW0_UNCRE</name>
<dbReference type="PANTHER" id="PTHR35184:SF1">
    <property type="entry name" value="INTEGRAL MEMBRANE PROTEIN"/>
    <property type="match status" value="1"/>
</dbReference>
<organism evidence="3 4">
    <name type="scientific">Uncinocarpus reesii (strain UAMH 1704)</name>
    <dbReference type="NCBI Taxonomy" id="336963"/>
    <lineage>
        <taxon>Eukaryota</taxon>
        <taxon>Fungi</taxon>
        <taxon>Dikarya</taxon>
        <taxon>Ascomycota</taxon>
        <taxon>Pezizomycotina</taxon>
        <taxon>Eurotiomycetes</taxon>
        <taxon>Eurotiomycetidae</taxon>
        <taxon>Onygenales</taxon>
        <taxon>Onygenaceae</taxon>
        <taxon>Uncinocarpus</taxon>
    </lineage>
</organism>
<feature type="transmembrane region" description="Helical" evidence="2">
    <location>
        <begin position="144"/>
        <end position="166"/>
    </location>
</feature>
<evidence type="ECO:0000313" key="3">
    <source>
        <dbReference type="EMBL" id="EEP79757.1"/>
    </source>
</evidence>
<dbReference type="InterPro" id="IPR021460">
    <property type="entry name" value="DUF3112"/>
</dbReference>
<dbReference type="OMA" id="FKAGANW"/>
<evidence type="ECO:0000256" key="2">
    <source>
        <dbReference type="SAM" id="Phobius"/>
    </source>
</evidence>
<dbReference type="GeneID" id="8440801"/>
<feature type="transmembrane region" description="Helical" evidence="2">
    <location>
        <begin position="64"/>
        <end position="85"/>
    </location>
</feature>
<keyword evidence="2" id="KW-1133">Transmembrane helix</keyword>
<dbReference type="VEuPathDB" id="FungiDB:UREG_04603"/>
<sequence length="268" mass="29574">MARIVANVLRIAWATRQTNIRLAIAAQVFVAAGVLILFILNLIYAQRILRASHPRLGWSRPLSYTFKALYVVVGLTLVIVITASVQSFHTLNPNTRRIDRNLQLYGASYLTFISFLPLPILAYVHLAPRRGQPQPVEPFGKGSWIAKSLIVGAAAALLTLGAGFRLGTSAMPPRPIFSPAWYHHKACFYIFNFGIEAVVAYLFLLARMDQRFYVPDGSSKVRTYSGNGYSSGSEKGQNIDKPINSRERQEGSDGEPVKVPLEGKAVLA</sequence>
<dbReference type="Pfam" id="PF11309">
    <property type="entry name" value="DUF3112"/>
    <property type="match status" value="1"/>
</dbReference>
<feature type="compositionally biased region" description="Polar residues" evidence="1">
    <location>
        <begin position="224"/>
        <end position="236"/>
    </location>
</feature>
<protein>
    <submittedName>
        <fullName evidence="3">Uncharacterized protein</fullName>
    </submittedName>
</protein>